<dbReference type="InterPro" id="IPR000407">
    <property type="entry name" value="GDA1_CD39_NTPase"/>
</dbReference>
<protein>
    <recommendedName>
        <fullName evidence="9">Apyrase 6</fullName>
    </recommendedName>
</protein>
<dbReference type="AlphaFoldDB" id="F6H9Z2"/>
<feature type="transmembrane region" description="Helical" evidence="6">
    <location>
        <begin position="50"/>
        <end position="70"/>
    </location>
</feature>
<dbReference type="eggNOG" id="KOG1386">
    <property type="taxonomic scope" value="Eukaryota"/>
</dbReference>
<proteinExistence type="inferred from homology"/>
<evidence type="ECO:0008006" key="9">
    <source>
        <dbReference type="Google" id="ProtNLM"/>
    </source>
</evidence>
<accession>F6H9Z2</accession>
<keyword evidence="4" id="KW-0067">ATP-binding</keyword>
<keyword evidence="6" id="KW-0472">Membrane</keyword>
<feature type="binding site" evidence="4">
    <location>
        <begin position="236"/>
        <end position="240"/>
    </location>
    <ligand>
        <name>ATP</name>
        <dbReference type="ChEBI" id="CHEBI:30616"/>
    </ligand>
</feature>
<evidence type="ECO:0000256" key="2">
    <source>
        <dbReference type="ARBA" id="ARBA00022801"/>
    </source>
</evidence>
<dbReference type="EMBL" id="FN595504">
    <property type="protein sequence ID" value="CCB49142.1"/>
    <property type="molecule type" value="Genomic_DNA"/>
</dbReference>
<dbReference type="PANTHER" id="PTHR11782">
    <property type="entry name" value="ADENOSINE/GUANOSINE DIPHOSPHATASE"/>
    <property type="match status" value="1"/>
</dbReference>
<keyword evidence="2 5" id="KW-0378">Hydrolase</keyword>
<evidence type="ECO:0000313" key="8">
    <source>
        <dbReference type="Proteomes" id="UP000009183"/>
    </source>
</evidence>
<dbReference type="PaxDb" id="29760-VIT_06s0009g01730.t01"/>
<evidence type="ECO:0000256" key="1">
    <source>
        <dbReference type="ARBA" id="ARBA00009283"/>
    </source>
</evidence>
<evidence type="ECO:0000256" key="6">
    <source>
        <dbReference type="SAM" id="Phobius"/>
    </source>
</evidence>
<keyword evidence="4" id="KW-0547">Nucleotide-binding</keyword>
<dbReference type="Pfam" id="PF01150">
    <property type="entry name" value="GDA1_CD39"/>
    <property type="match status" value="1"/>
</dbReference>
<organism evidence="7 8">
    <name type="scientific">Vitis vinifera</name>
    <name type="common">Grape</name>
    <dbReference type="NCBI Taxonomy" id="29760"/>
    <lineage>
        <taxon>Eukaryota</taxon>
        <taxon>Viridiplantae</taxon>
        <taxon>Streptophyta</taxon>
        <taxon>Embryophyta</taxon>
        <taxon>Tracheophyta</taxon>
        <taxon>Spermatophyta</taxon>
        <taxon>Magnoliopsida</taxon>
        <taxon>eudicotyledons</taxon>
        <taxon>Gunneridae</taxon>
        <taxon>Pentapetalae</taxon>
        <taxon>rosids</taxon>
        <taxon>Vitales</taxon>
        <taxon>Vitaceae</taxon>
        <taxon>Viteae</taxon>
        <taxon>Vitis</taxon>
    </lineage>
</organism>
<dbReference type="PROSITE" id="PS01238">
    <property type="entry name" value="GDA1_CD39_NTPASE"/>
    <property type="match status" value="1"/>
</dbReference>
<evidence type="ECO:0000313" key="7">
    <source>
        <dbReference type="EMBL" id="CCB49142.1"/>
    </source>
</evidence>
<keyword evidence="8" id="KW-1185">Reference proteome</keyword>
<reference evidence="8" key="1">
    <citation type="journal article" date="2007" name="Nature">
        <title>The grapevine genome sequence suggests ancestral hexaploidization in major angiosperm phyla.</title>
        <authorList>
            <consortium name="The French-Italian Public Consortium for Grapevine Genome Characterization."/>
            <person name="Jaillon O."/>
            <person name="Aury J.-M."/>
            <person name="Noel B."/>
            <person name="Policriti A."/>
            <person name="Clepet C."/>
            <person name="Casagrande A."/>
            <person name="Choisne N."/>
            <person name="Aubourg S."/>
            <person name="Vitulo N."/>
            <person name="Jubin C."/>
            <person name="Vezzi A."/>
            <person name="Legeai F."/>
            <person name="Hugueney P."/>
            <person name="Dasilva C."/>
            <person name="Horner D."/>
            <person name="Mica E."/>
            <person name="Jublot D."/>
            <person name="Poulain J."/>
            <person name="Bruyere C."/>
            <person name="Billault A."/>
            <person name="Segurens B."/>
            <person name="Gouyvenoux M."/>
            <person name="Ugarte E."/>
            <person name="Cattonaro F."/>
            <person name="Anthouard V."/>
            <person name="Vico V."/>
            <person name="Del Fabbro C."/>
            <person name="Alaux M."/>
            <person name="Di Gaspero G."/>
            <person name="Dumas V."/>
            <person name="Felice N."/>
            <person name="Paillard S."/>
            <person name="Juman I."/>
            <person name="Moroldo M."/>
            <person name="Scalabrin S."/>
            <person name="Canaguier A."/>
            <person name="Le Clainche I."/>
            <person name="Malacrida G."/>
            <person name="Durand E."/>
            <person name="Pesole G."/>
            <person name="Laucou V."/>
            <person name="Chatelet P."/>
            <person name="Merdinoglu D."/>
            <person name="Delledonne M."/>
            <person name="Pezzotti M."/>
            <person name="Lecharny A."/>
            <person name="Scarpelli C."/>
            <person name="Artiguenave F."/>
            <person name="Pe M.E."/>
            <person name="Valle G."/>
            <person name="Morgante M."/>
            <person name="Caboche M."/>
            <person name="Adam-Blondon A.-F."/>
            <person name="Weissenbach J."/>
            <person name="Quetier F."/>
            <person name="Wincker P."/>
        </authorList>
    </citation>
    <scope>NUCLEOTIDE SEQUENCE [LARGE SCALE GENOMIC DNA]</scope>
    <source>
        <strain evidence="8">cv. Pinot noir / PN40024</strain>
    </source>
</reference>
<keyword evidence="6" id="KW-1133">Transmembrane helix</keyword>
<keyword evidence="6" id="KW-0812">Transmembrane</keyword>
<dbReference type="HOGENOM" id="CLU_875529_0_0_1"/>
<evidence type="ECO:0000256" key="3">
    <source>
        <dbReference type="PIRSR" id="PIRSR600407-1"/>
    </source>
</evidence>
<feature type="active site" description="Proton acceptor" evidence="3">
    <location>
        <position position="206"/>
    </location>
</feature>
<comment type="similarity">
    <text evidence="1 5">Belongs to the GDA1/CD39 NTPase family.</text>
</comment>
<dbReference type="Gene3D" id="3.30.420.150">
    <property type="entry name" value="Exopolyphosphatase. Domain 2"/>
    <property type="match status" value="1"/>
</dbReference>
<name>F6H9Z2_VITVI</name>
<evidence type="ECO:0000256" key="5">
    <source>
        <dbReference type="RuleBase" id="RU003833"/>
    </source>
</evidence>
<dbReference type="PANTHER" id="PTHR11782:SF96">
    <property type="entry name" value="APYRASE 6-RELATED"/>
    <property type="match status" value="1"/>
</dbReference>
<evidence type="ECO:0000256" key="4">
    <source>
        <dbReference type="PIRSR" id="PIRSR600407-2"/>
    </source>
</evidence>
<dbReference type="GO" id="GO:0005524">
    <property type="term" value="F:ATP binding"/>
    <property type="evidence" value="ECO:0007669"/>
    <property type="project" value="UniProtKB-KW"/>
</dbReference>
<dbReference type="GO" id="GO:0016787">
    <property type="term" value="F:hydrolase activity"/>
    <property type="evidence" value="ECO:0007669"/>
    <property type="project" value="UniProtKB-KW"/>
</dbReference>
<dbReference type="Proteomes" id="UP000009183">
    <property type="component" value="Chromosome 6"/>
</dbReference>
<sequence>MHKGMDLSTLQSRASSAYIPPHRTQLHPRLYSIPTPKPSSSLSQHSRDKWLIIAAFVLTIPFLFYLFSLAQGLHRSSKFTNPNPGPILFGLVLHASPSACRIRVFHSLNDAPIPFIASNFNSNSLKLRPGLPDDPGAAGPSILGLIEFAQRRVPRSTWSSTKVQLELEGLGAELTEAALESCRRVLRSSGFLFRDEWARVMKGQEEGVYSWVAVNYALGSLGSEPQETTGIVELGGASMQIFPLTKMGFIDMIESKSLEILKEMAKGKQVDMIVERGQGLSSWIRFGGRDLAMFLVGVELCCDSKNRKPLRMEWKEGE</sequence>
<dbReference type="InParanoid" id="F6H9Z2"/>
<gene>
    <name evidence="7" type="ordered locus">VIT_06s0009g01730</name>
</gene>